<dbReference type="Pfam" id="PF03749">
    <property type="entry name" value="SfsA"/>
    <property type="match status" value="1"/>
</dbReference>
<dbReference type="InterPro" id="IPR041465">
    <property type="entry name" value="SfsA_N"/>
</dbReference>
<dbReference type="EMBL" id="FWFD01000008">
    <property type="protein sequence ID" value="SLM85278.1"/>
    <property type="molecule type" value="Genomic_DNA"/>
</dbReference>
<dbReference type="HAMAP" id="MF_00095">
    <property type="entry name" value="SfsA"/>
    <property type="match status" value="1"/>
</dbReference>
<dbReference type="AlphaFoldDB" id="A0A1X6WLZ6"/>
<dbReference type="PANTHER" id="PTHR30545">
    <property type="entry name" value="SUGAR FERMENTATION STIMULATION PROTEIN A"/>
    <property type="match status" value="1"/>
</dbReference>
<keyword evidence="5" id="KW-1185">Reference proteome</keyword>
<evidence type="ECO:0000259" key="3">
    <source>
        <dbReference type="Pfam" id="PF17746"/>
    </source>
</evidence>
<accession>A0A1X6WLZ6</accession>
<dbReference type="Gene3D" id="2.40.50.580">
    <property type="match status" value="1"/>
</dbReference>
<dbReference type="InterPro" id="IPR005224">
    <property type="entry name" value="SfsA"/>
</dbReference>
<gene>
    <name evidence="1" type="primary">sfsA</name>
    <name evidence="4" type="ORF">FM121_04220</name>
</gene>
<dbReference type="Proteomes" id="UP000195918">
    <property type="component" value="Unassembled WGS sequence"/>
</dbReference>
<dbReference type="OrthoDB" id="9802365at2"/>
<evidence type="ECO:0000259" key="2">
    <source>
        <dbReference type="Pfam" id="PF03749"/>
    </source>
</evidence>
<dbReference type="Gene3D" id="3.40.1350.60">
    <property type="match status" value="1"/>
</dbReference>
<dbReference type="Pfam" id="PF17746">
    <property type="entry name" value="SfsA_N"/>
    <property type="match status" value="1"/>
</dbReference>
<evidence type="ECO:0000313" key="4">
    <source>
        <dbReference type="EMBL" id="SLM85278.1"/>
    </source>
</evidence>
<evidence type="ECO:0000256" key="1">
    <source>
        <dbReference type="HAMAP-Rule" id="MF_00095"/>
    </source>
</evidence>
<dbReference type="PANTHER" id="PTHR30545:SF2">
    <property type="entry name" value="SUGAR FERMENTATION STIMULATION PROTEIN A"/>
    <property type="match status" value="1"/>
</dbReference>
<dbReference type="InterPro" id="IPR040452">
    <property type="entry name" value="SfsA_C"/>
</dbReference>
<sequence length="237" mass="27214">MAEYEAVEIVIFKERQNRFIATCLKKGGEEITTHVKNTGRCKELLIPGVEVAVNFQDKPTRKTKYDLIAVKKKNSWFNIDSQLPNNLVEEGIKQNLIKFDILKGEKLTYKREYTYKDSRFDFLIETNLGERLLIEVKGMTLEDNRVGSFPDAPTLRGLKHVETLIDSKNDGYLRGVIFVAQFENIEFGTINHVMQPALNEAFKKGIDQGLDVQVYNTRVTPNLVEIDKKIPFKIEKG</sequence>
<dbReference type="GO" id="GO:0003677">
    <property type="term" value="F:DNA binding"/>
    <property type="evidence" value="ECO:0007669"/>
    <property type="project" value="InterPro"/>
</dbReference>
<dbReference type="NCBIfam" id="TIGR00230">
    <property type="entry name" value="sfsA"/>
    <property type="match status" value="1"/>
</dbReference>
<name>A0A1X6WLZ6_9ENTE</name>
<feature type="domain" description="SfsA N-terminal OB" evidence="3">
    <location>
        <begin position="14"/>
        <end position="79"/>
    </location>
</feature>
<reference evidence="5" key="1">
    <citation type="submission" date="2017-02" db="EMBL/GenBank/DDBJ databases">
        <authorList>
            <person name="Dridi B."/>
        </authorList>
    </citation>
    <scope>NUCLEOTIDE SEQUENCE [LARGE SCALE GENOMIC DNA]</scope>
    <source>
        <strain evidence="5">bH819</strain>
    </source>
</reference>
<evidence type="ECO:0000313" key="5">
    <source>
        <dbReference type="Proteomes" id="UP000195918"/>
    </source>
</evidence>
<organism evidence="4 5">
    <name type="scientific">Vagococcus fluvialis bH819</name>
    <dbReference type="NCBI Taxonomy" id="1255619"/>
    <lineage>
        <taxon>Bacteria</taxon>
        <taxon>Bacillati</taxon>
        <taxon>Bacillota</taxon>
        <taxon>Bacilli</taxon>
        <taxon>Lactobacillales</taxon>
        <taxon>Enterococcaceae</taxon>
        <taxon>Vagococcus</taxon>
    </lineage>
</organism>
<proteinExistence type="inferred from homology"/>
<protein>
    <recommendedName>
        <fullName evidence="1">Sugar fermentation stimulation protein homolog</fullName>
    </recommendedName>
</protein>
<dbReference type="CDD" id="cd22359">
    <property type="entry name" value="SfsA-like_bacterial"/>
    <property type="match status" value="1"/>
</dbReference>
<comment type="similarity">
    <text evidence="1">Belongs to the SfsA family.</text>
</comment>
<dbReference type="RefSeq" id="WP_086950918.1">
    <property type="nucleotide sequence ID" value="NZ_FWFD01000008.1"/>
</dbReference>
<feature type="domain" description="Sugar fermentation stimulation protein C-terminal" evidence="2">
    <location>
        <begin position="82"/>
        <end position="222"/>
    </location>
</feature>